<evidence type="ECO:0000313" key="2">
    <source>
        <dbReference type="EMBL" id="MBP2168307.1"/>
    </source>
</evidence>
<organism evidence="2 3">
    <name type="scientific">Winslowiella toletana</name>
    <dbReference type="NCBI Taxonomy" id="92490"/>
    <lineage>
        <taxon>Bacteria</taxon>
        <taxon>Pseudomonadati</taxon>
        <taxon>Pseudomonadota</taxon>
        <taxon>Gammaproteobacteria</taxon>
        <taxon>Enterobacterales</taxon>
        <taxon>Erwiniaceae</taxon>
        <taxon>Winslowiella</taxon>
    </lineage>
</organism>
<name>A0ABS4P818_9GAMM</name>
<reference evidence="3" key="1">
    <citation type="submission" date="2023-07" db="EMBL/GenBank/DDBJ databases">
        <title>Genome mining of underrepresented organisms for secondary metabolites.</title>
        <authorList>
            <person name="D'Agostino P.M."/>
        </authorList>
    </citation>
    <scope>NUCLEOTIDE SEQUENCE [LARGE SCALE GENOMIC DNA]</scope>
    <source>
        <strain evidence="3">WS4403</strain>
    </source>
</reference>
<gene>
    <name evidence="2" type="ORF">J2125_001499</name>
</gene>
<dbReference type="InterPro" id="IPR025115">
    <property type="entry name" value="DUF4034"/>
</dbReference>
<evidence type="ECO:0000313" key="3">
    <source>
        <dbReference type="Proteomes" id="UP001195624"/>
    </source>
</evidence>
<proteinExistence type="predicted"/>
<comment type="caution">
    <text evidence="2">The sequence shown here is derived from an EMBL/GenBank/DDBJ whole genome shotgun (WGS) entry which is preliminary data.</text>
</comment>
<protein>
    <recommendedName>
        <fullName evidence="1">DUF4034 domain-containing protein</fullName>
    </recommendedName>
</protein>
<sequence>MLSLNEIFALRQQLREYLQSKQYEKLTQCFANAHADFKANRDNSVYLYIIDFDFLLSPKIYSHKTISQYLIDWHQAQPMSSYPCQLLAQHWLTIAGEERGGQYAEVVSHNQWQRAAISNNLMFYWAAKAISLDNHCTTLYQHLLSATGHFQEPEWFRNRHEAVQFDLAWYGSTALEFAQSKGGLPLSDAPFNTGLPEPSAEEATFAPLYWLNRALECDAQNIVARTLYINYLYPRWYGDEKHQAIDTFLAGDYCQSLSEPQRNILYRTKMLDKVNNIEHWPDYSNAKKLKQHDEKFRQLLSLNMPAHDMAVTHIVYIDMCSHFLLDNNGKLYAQSPYFARRIYDSIRYVLNSDQSWVIYSLGESLILWLSEITSHPDYQVADTDHLLKRYLEATQGNGENFTELVFSAFARLYLTPDIELQQPADRWLQRLLDSAESMPVEMLGVIIKRLCGLGHATGAKDFLLQLSAREYLPGTLLLTELFAGQHPKLAERLELTPAADKAEYYLDIACQKRSAEALFRKSRALEEQALAASSPAESSRLNAERITLLIEATDRGHAMARYDYACVLFWSDDAVDQRSALEQQCALLLLDGKVGPQQTAYIAYLYAYAAWNGRGMAKNMWLAKYWIEYAQSWDGAEDYRQMRRMMTDYFTLRFIFRIRAKQDASKVPAWQMDLVNMMPSGE</sequence>
<dbReference type="EMBL" id="JAGGMQ010000001">
    <property type="protein sequence ID" value="MBP2168307.1"/>
    <property type="molecule type" value="Genomic_DNA"/>
</dbReference>
<dbReference type="Proteomes" id="UP001195624">
    <property type="component" value="Unassembled WGS sequence"/>
</dbReference>
<accession>A0ABS4P818</accession>
<keyword evidence="3" id="KW-1185">Reference proteome</keyword>
<dbReference type="Pfam" id="PF13226">
    <property type="entry name" value="DUF4034"/>
    <property type="match status" value="1"/>
</dbReference>
<evidence type="ECO:0000259" key="1">
    <source>
        <dbReference type="Pfam" id="PF13226"/>
    </source>
</evidence>
<feature type="domain" description="DUF4034" evidence="1">
    <location>
        <begin position="11"/>
        <end position="268"/>
    </location>
</feature>
<dbReference type="RefSeq" id="WP_017801239.1">
    <property type="nucleotide sequence ID" value="NZ_JAGGMQ010000001.1"/>
</dbReference>